<proteinExistence type="predicted"/>
<organism evidence="2 3">
    <name type="scientific">Amycolatopsis xylanica</name>
    <dbReference type="NCBI Taxonomy" id="589385"/>
    <lineage>
        <taxon>Bacteria</taxon>
        <taxon>Bacillati</taxon>
        <taxon>Actinomycetota</taxon>
        <taxon>Actinomycetes</taxon>
        <taxon>Pseudonocardiales</taxon>
        <taxon>Pseudonocardiaceae</taxon>
        <taxon>Amycolatopsis</taxon>
    </lineage>
</organism>
<keyword evidence="1" id="KW-0732">Signal</keyword>
<feature type="chain" id="PRO_5038433249" description="DUF3574 domain-containing protein" evidence="1">
    <location>
        <begin position="30"/>
        <end position="152"/>
    </location>
</feature>
<gene>
    <name evidence="2" type="ORF">SAMN05421504_106295</name>
</gene>
<evidence type="ECO:0008006" key="4">
    <source>
        <dbReference type="Google" id="ProtNLM"/>
    </source>
</evidence>
<evidence type="ECO:0000313" key="2">
    <source>
        <dbReference type="EMBL" id="SDY66156.1"/>
    </source>
</evidence>
<reference evidence="2 3" key="1">
    <citation type="submission" date="2016-10" db="EMBL/GenBank/DDBJ databases">
        <authorList>
            <person name="de Groot N.N."/>
        </authorList>
    </citation>
    <scope>NUCLEOTIDE SEQUENCE [LARGE SCALE GENOMIC DNA]</scope>
    <source>
        <strain evidence="2 3">CPCC 202699</strain>
    </source>
</reference>
<dbReference type="Pfam" id="PF12098">
    <property type="entry name" value="DUF3574"/>
    <property type="match status" value="1"/>
</dbReference>
<dbReference type="STRING" id="589385.SAMN05421504_106295"/>
<dbReference type="Proteomes" id="UP000199515">
    <property type="component" value="Unassembled WGS sequence"/>
</dbReference>
<accession>A0A1H3LPB3</accession>
<dbReference type="EMBL" id="FNON01000006">
    <property type="protein sequence ID" value="SDY66156.1"/>
    <property type="molecule type" value="Genomic_DNA"/>
</dbReference>
<feature type="signal peptide" evidence="1">
    <location>
        <begin position="1"/>
        <end position="29"/>
    </location>
</feature>
<name>A0A1H3LPB3_9PSEU</name>
<sequence length="152" mass="16268">MAFSRQALVTVVAAATLALGGSAAATAVAGDPAMADANAATSSPGEVWKKTTLYFGTGKPDGSEVTPAEFQVFSDKEITGAFPDGFTRVAADGQFKGANGEIVREHSYLVILLYPLNDRKANREIEDIRADYKKEFQQESVLRTDTVEKVSF</sequence>
<dbReference type="InterPro" id="IPR021957">
    <property type="entry name" value="DUF3574"/>
</dbReference>
<evidence type="ECO:0000256" key="1">
    <source>
        <dbReference type="SAM" id="SignalP"/>
    </source>
</evidence>
<keyword evidence="3" id="KW-1185">Reference proteome</keyword>
<evidence type="ECO:0000313" key="3">
    <source>
        <dbReference type="Proteomes" id="UP000199515"/>
    </source>
</evidence>
<dbReference type="AlphaFoldDB" id="A0A1H3LPB3"/>
<protein>
    <recommendedName>
        <fullName evidence="4">DUF3574 domain-containing protein</fullName>
    </recommendedName>
</protein>
<dbReference type="OrthoDB" id="794286at2"/>
<dbReference type="RefSeq" id="WP_091293759.1">
    <property type="nucleotide sequence ID" value="NZ_FNON01000006.1"/>
</dbReference>